<dbReference type="Proteomes" id="UP000315295">
    <property type="component" value="Unassembled WGS sequence"/>
</dbReference>
<name>A0A540KJT1_MALBA</name>
<keyword evidence="2" id="KW-1185">Reference proteome</keyword>
<organism evidence="1 2">
    <name type="scientific">Malus baccata</name>
    <name type="common">Siberian crab apple</name>
    <name type="synonym">Pyrus baccata</name>
    <dbReference type="NCBI Taxonomy" id="106549"/>
    <lineage>
        <taxon>Eukaryota</taxon>
        <taxon>Viridiplantae</taxon>
        <taxon>Streptophyta</taxon>
        <taxon>Embryophyta</taxon>
        <taxon>Tracheophyta</taxon>
        <taxon>Spermatophyta</taxon>
        <taxon>Magnoliopsida</taxon>
        <taxon>eudicotyledons</taxon>
        <taxon>Gunneridae</taxon>
        <taxon>Pentapetalae</taxon>
        <taxon>rosids</taxon>
        <taxon>fabids</taxon>
        <taxon>Rosales</taxon>
        <taxon>Rosaceae</taxon>
        <taxon>Amygdaloideae</taxon>
        <taxon>Maleae</taxon>
        <taxon>Malus</taxon>
    </lineage>
</organism>
<evidence type="ECO:0000313" key="1">
    <source>
        <dbReference type="EMBL" id="TQD74478.1"/>
    </source>
</evidence>
<comment type="caution">
    <text evidence="1">The sequence shown here is derived from an EMBL/GenBank/DDBJ whole genome shotgun (WGS) entry which is preliminary data.</text>
</comment>
<reference evidence="1 2" key="1">
    <citation type="journal article" date="2019" name="G3 (Bethesda)">
        <title>Sequencing of a Wild Apple (Malus baccata) Genome Unravels the Differences Between Cultivated and Wild Apple Species Regarding Disease Resistance and Cold Tolerance.</title>
        <authorList>
            <person name="Chen X."/>
        </authorList>
    </citation>
    <scope>NUCLEOTIDE SEQUENCE [LARGE SCALE GENOMIC DNA]</scope>
    <source>
        <strain evidence="2">cv. Shandingzi</strain>
        <tissue evidence="1">Leaves</tissue>
    </source>
</reference>
<protein>
    <submittedName>
        <fullName evidence="1">Uncharacterized protein</fullName>
    </submittedName>
</protein>
<gene>
    <name evidence="1" type="ORF">C1H46_039978</name>
</gene>
<proteinExistence type="predicted"/>
<dbReference type="EMBL" id="VIEB01001181">
    <property type="protein sequence ID" value="TQD74478.1"/>
    <property type="molecule type" value="Genomic_DNA"/>
</dbReference>
<evidence type="ECO:0000313" key="2">
    <source>
        <dbReference type="Proteomes" id="UP000315295"/>
    </source>
</evidence>
<sequence length="98" mass="10996">MREEGKNRNPVLCVISPINSHQAPSLFLAFTELKPTIFSNRNTEAFEVMAGRNHAIAQKLKTWCRLHCSSLFSKNVFGSPVARKVFRASPFDTSSTIL</sequence>
<dbReference type="AlphaFoldDB" id="A0A540KJT1"/>
<accession>A0A540KJT1</accession>